<dbReference type="InterPro" id="IPR050261">
    <property type="entry name" value="FrsA_esterase"/>
</dbReference>
<keyword evidence="1 3" id="KW-0378">Hydrolase</keyword>
<dbReference type="Pfam" id="PF01738">
    <property type="entry name" value="DLH"/>
    <property type="match status" value="1"/>
</dbReference>
<reference evidence="4" key="1">
    <citation type="journal article" date="2019" name="Int. J. Syst. Evol. Microbiol.">
        <title>The Global Catalogue of Microorganisms (GCM) 10K type strain sequencing project: providing services to taxonomists for standard genome sequencing and annotation.</title>
        <authorList>
            <consortium name="The Broad Institute Genomics Platform"/>
            <consortium name="The Broad Institute Genome Sequencing Center for Infectious Disease"/>
            <person name="Wu L."/>
            <person name="Ma J."/>
        </authorList>
    </citation>
    <scope>NUCLEOTIDE SEQUENCE [LARGE SCALE GENOMIC DNA]</scope>
    <source>
        <strain evidence="4">CGMCC 1.16619</strain>
    </source>
</reference>
<dbReference type="InterPro" id="IPR029058">
    <property type="entry name" value="AB_hydrolase_fold"/>
</dbReference>
<dbReference type="GO" id="GO:0016787">
    <property type="term" value="F:hydrolase activity"/>
    <property type="evidence" value="ECO:0007669"/>
    <property type="project" value="UniProtKB-KW"/>
</dbReference>
<proteinExistence type="predicted"/>
<dbReference type="InterPro" id="IPR002925">
    <property type="entry name" value="Dienelactn_hydro"/>
</dbReference>
<gene>
    <name evidence="3" type="ORF">ACFPPA_08885</name>
</gene>
<evidence type="ECO:0000313" key="3">
    <source>
        <dbReference type="EMBL" id="MFC5525854.1"/>
    </source>
</evidence>
<dbReference type="PANTHER" id="PTHR22946">
    <property type="entry name" value="DIENELACTONE HYDROLASE DOMAIN-CONTAINING PROTEIN-RELATED"/>
    <property type="match status" value="1"/>
</dbReference>
<sequence length="244" mass="25831">MIGVSMRHRACAMLQAVPAFRIYRGGITMREHSRSPSSVIEEVRIPPLGLPGLLRVPANASCMVAFAHGSDSSRLSPRNNYVADALGEAGIATLLLDLLTKGEATNRRNVFDIALLAGRMGLAIDWLLERGETGQLPLGLFGASTGAAAALVAAAASSQVAAVVSRGGRPDLAGEALVQVRAPTLLIVGGLDLEVIALNRQAQARMHCETELSIVPGATHLFEEPGTLETVVDLSRDWFRRHLG</sequence>
<dbReference type="SUPFAM" id="SSF53474">
    <property type="entry name" value="alpha/beta-Hydrolases"/>
    <property type="match status" value="1"/>
</dbReference>
<evidence type="ECO:0000256" key="1">
    <source>
        <dbReference type="ARBA" id="ARBA00022801"/>
    </source>
</evidence>
<name>A0ABW0QLM5_9GAMM</name>
<dbReference type="PANTHER" id="PTHR22946:SF9">
    <property type="entry name" value="POLYKETIDE TRANSFERASE AF380"/>
    <property type="match status" value="1"/>
</dbReference>
<keyword evidence="4" id="KW-1185">Reference proteome</keyword>
<protein>
    <submittedName>
        <fullName evidence="3">Dienelactone hydrolase family protein</fullName>
        <ecNumber evidence="3">3.1.-.-</ecNumber>
    </submittedName>
</protein>
<dbReference type="Gene3D" id="3.40.50.1820">
    <property type="entry name" value="alpha/beta hydrolase"/>
    <property type="match status" value="1"/>
</dbReference>
<comment type="caution">
    <text evidence="3">The sequence shown here is derived from an EMBL/GenBank/DDBJ whole genome shotgun (WGS) entry which is preliminary data.</text>
</comment>
<feature type="domain" description="Dienelactone hydrolase" evidence="2">
    <location>
        <begin position="120"/>
        <end position="225"/>
    </location>
</feature>
<organism evidence="3 4">
    <name type="scientific">Rhodanobacter ginsengisoli</name>
    <dbReference type="NCBI Taxonomy" id="418646"/>
    <lineage>
        <taxon>Bacteria</taxon>
        <taxon>Pseudomonadati</taxon>
        <taxon>Pseudomonadota</taxon>
        <taxon>Gammaproteobacteria</taxon>
        <taxon>Lysobacterales</taxon>
        <taxon>Rhodanobacteraceae</taxon>
        <taxon>Rhodanobacter</taxon>
    </lineage>
</organism>
<dbReference type="EC" id="3.1.-.-" evidence="3"/>
<evidence type="ECO:0000259" key="2">
    <source>
        <dbReference type="Pfam" id="PF01738"/>
    </source>
</evidence>
<dbReference type="Proteomes" id="UP001596114">
    <property type="component" value="Unassembled WGS sequence"/>
</dbReference>
<evidence type="ECO:0000313" key="4">
    <source>
        <dbReference type="Proteomes" id="UP001596114"/>
    </source>
</evidence>
<accession>A0ABW0QLM5</accession>
<dbReference type="EMBL" id="JBHSNF010000001">
    <property type="protein sequence ID" value="MFC5525854.1"/>
    <property type="molecule type" value="Genomic_DNA"/>
</dbReference>